<comment type="caution">
    <text evidence="1">The sequence shown here is derived from an EMBL/GenBank/DDBJ whole genome shotgun (WGS) entry which is preliminary data.</text>
</comment>
<protein>
    <recommendedName>
        <fullName evidence="3">Outer membrane efflux protein</fullName>
    </recommendedName>
</protein>
<evidence type="ECO:0000313" key="2">
    <source>
        <dbReference type="Proteomes" id="UP000037836"/>
    </source>
</evidence>
<dbReference type="EMBL" id="LGLO01000051">
    <property type="protein sequence ID" value="KPC44334.1"/>
    <property type="molecule type" value="Genomic_DNA"/>
</dbReference>
<proteinExistence type="predicted"/>
<dbReference type="RefSeq" id="WP_004660290.1">
    <property type="nucleotide sequence ID" value="NZ_LGLL01000048.1"/>
</dbReference>
<organism evidence="1 2">
    <name type="scientific">Pseudomonas savastanoi pv. glycinea</name>
    <name type="common">Pseudomonas syringae pv. glycinea</name>
    <dbReference type="NCBI Taxonomy" id="318"/>
    <lineage>
        <taxon>Bacteria</taxon>
        <taxon>Pseudomonadati</taxon>
        <taxon>Pseudomonadota</taxon>
        <taxon>Gammaproteobacteria</taxon>
        <taxon>Pseudomonadales</taxon>
        <taxon>Pseudomonadaceae</taxon>
        <taxon>Pseudomonas</taxon>
    </lineage>
</organism>
<evidence type="ECO:0000313" key="1">
    <source>
        <dbReference type="EMBL" id="KPC44334.1"/>
    </source>
</evidence>
<evidence type="ECO:0008006" key="3">
    <source>
        <dbReference type="Google" id="ProtNLM"/>
    </source>
</evidence>
<keyword evidence="2" id="KW-1185">Reference proteome</keyword>
<gene>
    <name evidence="1" type="ORF">AC496_5520</name>
</gene>
<dbReference type="Proteomes" id="UP000037836">
    <property type="component" value="Unassembled WGS sequence"/>
</dbReference>
<name>A0ABR5LD39_PSESG</name>
<reference evidence="1 2" key="1">
    <citation type="submission" date="2015-10" db="EMBL/GenBank/DDBJ databases">
        <title>Comparative genomics and high-throughput reverse genetic screens identify a new phytobacterial MAMP and an Arabidopsis receptor required for immune elicitation.</title>
        <authorList>
            <person name="Mott G.A."/>
            <person name="Thakur S."/>
            <person name="Wang P.W."/>
            <person name="Desveaux D."/>
            <person name="Guttman D.S."/>
        </authorList>
    </citation>
    <scope>NUCLEOTIDE SEQUENCE [LARGE SCALE GENOMIC DNA]</scope>
    <source>
        <strain evidence="1 2">BR1</strain>
    </source>
</reference>
<accession>A0ABR5LD39</accession>
<sequence length="49" mass="5378">MHDGVVKERNALSLELTKVKWQLSDAKLEQSRLSASTLNAFSAAYKGQG</sequence>